<evidence type="ECO:0000313" key="2">
    <source>
        <dbReference type="Proteomes" id="UP001221142"/>
    </source>
</evidence>
<dbReference type="Proteomes" id="UP001221142">
    <property type="component" value="Unassembled WGS sequence"/>
</dbReference>
<evidence type="ECO:0000313" key="1">
    <source>
        <dbReference type="EMBL" id="KAJ7626018.1"/>
    </source>
</evidence>
<name>A0AAD7BNA8_9AGAR</name>
<dbReference type="AlphaFoldDB" id="A0AAD7BNA8"/>
<proteinExistence type="predicted"/>
<organism evidence="1 2">
    <name type="scientific">Roridomyces roridus</name>
    <dbReference type="NCBI Taxonomy" id="1738132"/>
    <lineage>
        <taxon>Eukaryota</taxon>
        <taxon>Fungi</taxon>
        <taxon>Dikarya</taxon>
        <taxon>Basidiomycota</taxon>
        <taxon>Agaricomycotina</taxon>
        <taxon>Agaricomycetes</taxon>
        <taxon>Agaricomycetidae</taxon>
        <taxon>Agaricales</taxon>
        <taxon>Marasmiineae</taxon>
        <taxon>Mycenaceae</taxon>
        <taxon>Roridomyces</taxon>
    </lineage>
</organism>
<feature type="non-terminal residue" evidence="1">
    <location>
        <position position="1"/>
    </location>
</feature>
<keyword evidence="2" id="KW-1185">Reference proteome</keyword>
<reference evidence="1" key="1">
    <citation type="submission" date="2023-03" db="EMBL/GenBank/DDBJ databases">
        <title>Massive genome expansion in bonnet fungi (Mycena s.s.) driven by repeated elements and novel gene families across ecological guilds.</title>
        <authorList>
            <consortium name="Lawrence Berkeley National Laboratory"/>
            <person name="Harder C.B."/>
            <person name="Miyauchi S."/>
            <person name="Viragh M."/>
            <person name="Kuo A."/>
            <person name="Thoen E."/>
            <person name="Andreopoulos B."/>
            <person name="Lu D."/>
            <person name="Skrede I."/>
            <person name="Drula E."/>
            <person name="Henrissat B."/>
            <person name="Morin E."/>
            <person name="Kohler A."/>
            <person name="Barry K."/>
            <person name="LaButti K."/>
            <person name="Morin E."/>
            <person name="Salamov A."/>
            <person name="Lipzen A."/>
            <person name="Mereny Z."/>
            <person name="Hegedus B."/>
            <person name="Baldrian P."/>
            <person name="Stursova M."/>
            <person name="Weitz H."/>
            <person name="Taylor A."/>
            <person name="Grigoriev I.V."/>
            <person name="Nagy L.G."/>
            <person name="Martin F."/>
            <person name="Kauserud H."/>
        </authorList>
    </citation>
    <scope>NUCLEOTIDE SEQUENCE</scope>
    <source>
        <strain evidence="1">9284</strain>
    </source>
</reference>
<protein>
    <submittedName>
        <fullName evidence="1">Uncharacterized protein</fullName>
    </submittedName>
</protein>
<gene>
    <name evidence="1" type="ORF">FB45DRAFT_750195</name>
</gene>
<sequence>ISEKEVLLELERQDAERVKAGIPKIHNVSPSSFIAAGLEVEDEQRQVRAQIELKKARTTAQEIDIAALRRKLGRNVARLRVLQQTYTPASIVALNARDVPEGENMENEPLFLPSALSAAQRSTEPLAGLAVMEDMLRDAQCEGALEDLRRLLTVKSRLLTYKQTEARHQGMNTRARSIVNRNEVKIRLHSEKYQNAWEAKRRLCGGDPGLVGWPLLMREDIQCMEDAAEVERQADRRSTQAARRRAREEQLRGIGELLPLTEEEQTRERAEAERGGESVRQVSWIWAGAGAGCGKEDLEDGGWGFLPKEEC</sequence>
<accession>A0AAD7BNA8</accession>
<comment type="caution">
    <text evidence="1">The sequence shown here is derived from an EMBL/GenBank/DDBJ whole genome shotgun (WGS) entry which is preliminary data.</text>
</comment>
<dbReference type="EMBL" id="JARKIF010000012">
    <property type="protein sequence ID" value="KAJ7626018.1"/>
    <property type="molecule type" value="Genomic_DNA"/>
</dbReference>